<evidence type="ECO:0000256" key="2">
    <source>
        <dbReference type="SAM" id="MobiDB-lite"/>
    </source>
</evidence>
<dbReference type="AlphaFoldDB" id="A0A9P0FGI6"/>
<dbReference type="EMBL" id="OV121134">
    <property type="protein sequence ID" value="CAH0552473.1"/>
    <property type="molecule type" value="Genomic_DNA"/>
</dbReference>
<feature type="region of interest" description="Disordered" evidence="2">
    <location>
        <begin position="169"/>
        <end position="198"/>
    </location>
</feature>
<dbReference type="OrthoDB" id="6783964at2759"/>
<dbReference type="GO" id="GO:0006310">
    <property type="term" value="P:DNA recombination"/>
    <property type="evidence" value="ECO:0007669"/>
    <property type="project" value="UniProtKB-KW"/>
</dbReference>
<dbReference type="Proteomes" id="UP001154078">
    <property type="component" value="Chromosome 3"/>
</dbReference>
<evidence type="ECO:0000256" key="1">
    <source>
        <dbReference type="ARBA" id="ARBA00023172"/>
    </source>
</evidence>
<protein>
    <submittedName>
        <fullName evidence="3">Uncharacterized protein</fullName>
    </submittedName>
</protein>
<dbReference type="SUPFAM" id="SSF56349">
    <property type="entry name" value="DNA breaking-rejoining enzymes"/>
    <property type="match status" value="1"/>
</dbReference>
<dbReference type="Gene3D" id="1.10.443.10">
    <property type="entry name" value="Intergrase catalytic core"/>
    <property type="match status" value="1"/>
</dbReference>
<organism evidence="3 4">
    <name type="scientific">Brassicogethes aeneus</name>
    <name type="common">Rape pollen beetle</name>
    <name type="synonym">Meligethes aeneus</name>
    <dbReference type="NCBI Taxonomy" id="1431903"/>
    <lineage>
        <taxon>Eukaryota</taxon>
        <taxon>Metazoa</taxon>
        <taxon>Ecdysozoa</taxon>
        <taxon>Arthropoda</taxon>
        <taxon>Hexapoda</taxon>
        <taxon>Insecta</taxon>
        <taxon>Pterygota</taxon>
        <taxon>Neoptera</taxon>
        <taxon>Endopterygota</taxon>
        <taxon>Coleoptera</taxon>
        <taxon>Polyphaga</taxon>
        <taxon>Cucujiformia</taxon>
        <taxon>Nitidulidae</taxon>
        <taxon>Meligethinae</taxon>
        <taxon>Brassicogethes</taxon>
    </lineage>
</organism>
<accession>A0A9P0FGI6</accession>
<keyword evidence="1" id="KW-0233">DNA recombination</keyword>
<evidence type="ECO:0000313" key="3">
    <source>
        <dbReference type="EMBL" id="CAH0552473.1"/>
    </source>
</evidence>
<dbReference type="GO" id="GO:0003677">
    <property type="term" value="F:DNA binding"/>
    <property type="evidence" value="ECO:0007669"/>
    <property type="project" value="InterPro"/>
</dbReference>
<reference evidence="3" key="1">
    <citation type="submission" date="2021-12" db="EMBL/GenBank/DDBJ databases">
        <authorList>
            <person name="King R."/>
        </authorList>
    </citation>
    <scope>NUCLEOTIDE SEQUENCE</scope>
</reference>
<dbReference type="PANTHER" id="PTHR33480">
    <property type="entry name" value="SET DOMAIN-CONTAINING PROTEIN-RELATED"/>
    <property type="match status" value="1"/>
</dbReference>
<dbReference type="InterPro" id="IPR013762">
    <property type="entry name" value="Integrase-like_cat_sf"/>
</dbReference>
<keyword evidence="4" id="KW-1185">Reference proteome</keyword>
<dbReference type="PANTHER" id="PTHR33480:SF1">
    <property type="entry name" value="TYR RECOMBINASE DOMAIN-CONTAINING PROTEIN"/>
    <property type="match status" value="1"/>
</dbReference>
<proteinExistence type="predicted"/>
<dbReference type="GO" id="GO:0015074">
    <property type="term" value="P:DNA integration"/>
    <property type="evidence" value="ECO:0007669"/>
    <property type="project" value="InterPro"/>
</dbReference>
<gene>
    <name evidence="3" type="ORF">MELIAE_LOCUS4686</name>
</gene>
<feature type="compositionally biased region" description="Polar residues" evidence="2">
    <location>
        <begin position="178"/>
        <end position="197"/>
    </location>
</feature>
<name>A0A9P0FGI6_BRAAE</name>
<dbReference type="InterPro" id="IPR011010">
    <property type="entry name" value="DNA_brk_join_enz"/>
</dbReference>
<evidence type="ECO:0000313" key="4">
    <source>
        <dbReference type="Proteomes" id="UP001154078"/>
    </source>
</evidence>
<sequence length="270" mass="31377">MNSFKRIVIRGKRGRGVPILISRDVQEHLEMVLKYRDNVLKKPNNYLFANPRSCEPIVGYKVLRKYAKICGAKNPDALTCTRSRKHLATLTQLFNMSKNDMEQLASFMGHTLGIHRQSYRLPDDIYQTSRISKLLVLMEKGEAGHFKGKSLDEIDLNLEENLMDISEDDLESREKSFNEANESPKPSTSKPQNTVNLDSKIKKESKKRTLVPWTSDQKKMVTNYFKNHIKKKCPPKKSECLELISKNVELFNNKNWLKIKVYIQNQYLKI</sequence>